<proteinExistence type="predicted"/>
<dbReference type="Proteomes" id="UP000789901">
    <property type="component" value="Unassembled WGS sequence"/>
</dbReference>
<keyword evidence="3" id="KW-1185">Reference proteome</keyword>
<dbReference type="EMBL" id="CAJVQB010061573">
    <property type="protein sequence ID" value="CAG8839920.1"/>
    <property type="molecule type" value="Genomic_DNA"/>
</dbReference>
<protein>
    <submittedName>
        <fullName evidence="2">11323_t:CDS:1</fullName>
    </submittedName>
</protein>
<name>A0ABN7WTC1_GIGMA</name>
<organism evidence="2 3">
    <name type="scientific">Gigaspora margarita</name>
    <dbReference type="NCBI Taxonomy" id="4874"/>
    <lineage>
        <taxon>Eukaryota</taxon>
        <taxon>Fungi</taxon>
        <taxon>Fungi incertae sedis</taxon>
        <taxon>Mucoromycota</taxon>
        <taxon>Glomeromycotina</taxon>
        <taxon>Glomeromycetes</taxon>
        <taxon>Diversisporales</taxon>
        <taxon>Gigasporaceae</taxon>
        <taxon>Gigaspora</taxon>
    </lineage>
</organism>
<gene>
    <name evidence="2" type="ORF">GMARGA_LOCUS34666</name>
</gene>
<accession>A0ABN7WTC1</accession>
<sequence>KSKPHWTKSYVASTKAAIIETMDLDAYTEELEVKKILIEQEKERFKVESETEIKELEEVVDNSKLDYLLMAWEKEIEIRKMKDTIQDRNKYRAMMANMVDHYC</sequence>
<reference evidence="2 3" key="1">
    <citation type="submission" date="2021-06" db="EMBL/GenBank/DDBJ databases">
        <authorList>
            <person name="Kallberg Y."/>
            <person name="Tangrot J."/>
            <person name="Rosling A."/>
        </authorList>
    </citation>
    <scope>NUCLEOTIDE SEQUENCE [LARGE SCALE GENOMIC DNA]</scope>
    <source>
        <strain evidence="2 3">120-4 pot B 10/14</strain>
    </source>
</reference>
<feature type="non-terminal residue" evidence="2">
    <location>
        <position position="1"/>
    </location>
</feature>
<evidence type="ECO:0000313" key="3">
    <source>
        <dbReference type="Proteomes" id="UP000789901"/>
    </source>
</evidence>
<evidence type="ECO:0000313" key="2">
    <source>
        <dbReference type="EMBL" id="CAG8839920.1"/>
    </source>
</evidence>
<evidence type="ECO:0000256" key="1">
    <source>
        <dbReference type="SAM" id="Coils"/>
    </source>
</evidence>
<comment type="caution">
    <text evidence="2">The sequence shown here is derived from an EMBL/GenBank/DDBJ whole genome shotgun (WGS) entry which is preliminary data.</text>
</comment>
<feature type="non-terminal residue" evidence="2">
    <location>
        <position position="103"/>
    </location>
</feature>
<feature type="coiled-coil region" evidence="1">
    <location>
        <begin position="24"/>
        <end position="66"/>
    </location>
</feature>
<keyword evidence="1" id="KW-0175">Coiled coil</keyword>